<evidence type="ECO:0000313" key="1">
    <source>
        <dbReference type="EMBL" id="KAL2501527.1"/>
    </source>
</evidence>
<name>A0ABD1SLC6_9LAMI</name>
<dbReference type="EMBL" id="JBFOLJ010000010">
    <property type="protein sequence ID" value="KAL2501527.1"/>
    <property type="molecule type" value="Genomic_DNA"/>
</dbReference>
<sequence>MTTVPPAKMIRPENLTLPYLGQDISNVTGEYDRNDGHDAKFGIRSFEILSLPEVLNPQDLLAAAPYRQDVREGPCWPGPNKKFLWELLIFGPICGEKWLVLSPAAVCDKA</sequence>
<comment type="caution">
    <text evidence="1">The sequence shown here is derived from an EMBL/GenBank/DDBJ whole genome shotgun (WGS) entry which is preliminary data.</text>
</comment>
<proteinExistence type="predicted"/>
<protein>
    <recommendedName>
        <fullName evidence="3">Chlorophyll a-b binding protein, chloroplastic</fullName>
    </recommendedName>
</protein>
<evidence type="ECO:0000313" key="2">
    <source>
        <dbReference type="Proteomes" id="UP001604277"/>
    </source>
</evidence>
<dbReference type="AlphaFoldDB" id="A0ABD1SLC6"/>
<reference evidence="2" key="1">
    <citation type="submission" date="2024-07" db="EMBL/GenBank/DDBJ databases">
        <title>Two chromosome-level genome assemblies of Korean endemic species Abeliophyllum distichum and Forsythia ovata (Oleaceae).</title>
        <authorList>
            <person name="Jang H."/>
        </authorList>
    </citation>
    <scope>NUCLEOTIDE SEQUENCE [LARGE SCALE GENOMIC DNA]</scope>
</reference>
<evidence type="ECO:0008006" key="3">
    <source>
        <dbReference type="Google" id="ProtNLM"/>
    </source>
</evidence>
<organism evidence="1 2">
    <name type="scientific">Forsythia ovata</name>
    <dbReference type="NCBI Taxonomy" id="205694"/>
    <lineage>
        <taxon>Eukaryota</taxon>
        <taxon>Viridiplantae</taxon>
        <taxon>Streptophyta</taxon>
        <taxon>Embryophyta</taxon>
        <taxon>Tracheophyta</taxon>
        <taxon>Spermatophyta</taxon>
        <taxon>Magnoliopsida</taxon>
        <taxon>eudicotyledons</taxon>
        <taxon>Gunneridae</taxon>
        <taxon>Pentapetalae</taxon>
        <taxon>asterids</taxon>
        <taxon>lamiids</taxon>
        <taxon>Lamiales</taxon>
        <taxon>Oleaceae</taxon>
        <taxon>Forsythieae</taxon>
        <taxon>Forsythia</taxon>
    </lineage>
</organism>
<accession>A0ABD1SLC6</accession>
<dbReference type="Proteomes" id="UP001604277">
    <property type="component" value="Unassembled WGS sequence"/>
</dbReference>
<keyword evidence="2" id="KW-1185">Reference proteome</keyword>
<gene>
    <name evidence="1" type="ORF">Fot_35375</name>
</gene>